<dbReference type="Proteomes" id="UP000177697">
    <property type="component" value="Unassembled WGS sequence"/>
</dbReference>
<dbReference type="AlphaFoldDB" id="A0A1G2V2V9"/>
<name>A0A1G2V2V9_9BACT</name>
<sequence length="159" mass="18238">MPFDRNSKEAQEYIPPRLSQKQIEAIEYLITKSKDATQFAKKVVIWFLRQTDGMTKSVALSVPEQFLGEEASQIEDSVHDMNSVSGSTHIDSVFQAAGTEMRLQHHRGTFFDGEFNGGRGRTIWCSWEWYSRNVSVLPPPTNEDLAKIDLHKITHPWEK</sequence>
<proteinExistence type="predicted"/>
<gene>
    <name evidence="1" type="ORF">A2431_03710</name>
</gene>
<comment type="caution">
    <text evidence="1">The sequence shown here is derived from an EMBL/GenBank/DDBJ whole genome shotgun (WGS) entry which is preliminary data.</text>
</comment>
<reference evidence="1 2" key="1">
    <citation type="journal article" date="2016" name="Nat. Commun.">
        <title>Thousands of microbial genomes shed light on interconnected biogeochemical processes in an aquifer system.</title>
        <authorList>
            <person name="Anantharaman K."/>
            <person name="Brown C.T."/>
            <person name="Hug L.A."/>
            <person name="Sharon I."/>
            <person name="Castelle C.J."/>
            <person name="Probst A.J."/>
            <person name="Thomas B.C."/>
            <person name="Singh A."/>
            <person name="Wilkins M.J."/>
            <person name="Karaoz U."/>
            <person name="Brodie E.L."/>
            <person name="Williams K.H."/>
            <person name="Hubbard S.S."/>
            <person name="Banfield J.F."/>
        </authorList>
    </citation>
    <scope>NUCLEOTIDE SEQUENCE [LARGE SCALE GENOMIC DNA]</scope>
</reference>
<dbReference type="EMBL" id="MHWW01000004">
    <property type="protein sequence ID" value="OHB15957.1"/>
    <property type="molecule type" value="Genomic_DNA"/>
</dbReference>
<accession>A0A1G2V2V9</accession>
<evidence type="ECO:0000313" key="1">
    <source>
        <dbReference type="EMBL" id="OHB15957.1"/>
    </source>
</evidence>
<protein>
    <submittedName>
        <fullName evidence="1">Uncharacterized protein</fullName>
    </submittedName>
</protein>
<evidence type="ECO:0000313" key="2">
    <source>
        <dbReference type="Proteomes" id="UP000177697"/>
    </source>
</evidence>
<organism evidence="1 2">
    <name type="scientific">Candidatus Zambryskibacteria bacterium RIFOXYC1_FULL_39_10</name>
    <dbReference type="NCBI Taxonomy" id="1802779"/>
    <lineage>
        <taxon>Bacteria</taxon>
        <taxon>Candidatus Zambryskiibacteriota</taxon>
    </lineage>
</organism>